<dbReference type="GO" id="GO:0048476">
    <property type="term" value="C:Holliday junction resolvase complex"/>
    <property type="evidence" value="ECO:0007669"/>
    <property type="project" value="InterPro"/>
</dbReference>
<feature type="region of interest" description="Disordered" evidence="14">
    <location>
        <begin position="394"/>
        <end position="415"/>
    </location>
</feature>
<dbReference type="GO" id="GO:0003677">
    <property type="term" value="F:DNA binding"/>
    <property type="evidence" value="ECO:0007669"/>
    <property type="project" value="InterPro"/>
</dbReference>
<evidence type="ECO:0000256" key="13">
    <source>
        <dbReference type="ARBA" id="ARBA00023254"/>
    </source>
</evidence>
<evidence type="ECO:0000256" key="3">
    <source>
        <dbReference type="ARBA" id="ARBA00005313"/>
    </source>
</evidence>
<protein>
    <recommendedName>
        <fullName evidence="15">ERCC4 domain-containing protein</fullName>
    </recommendedName>
</protein>
<feature type="domain" description="ERCC4" evidence="15">
    <location>
        <begin position="468"/>
        <end position="780"/>
    </location>
</feature>
<evidence type="ECO:0000256" key="14">
    <source>
        <dbReference type="SAM" id="MobiDB-lite"/>
    </source>
</evidence>
<evidence type="ECO:0000256" key="6">
    <source>
        <dbReference type="ARBA" id="ARBA00022759"/>
    </source>
</evidence>
<dbReference type="OrthoDB" id="343092at2759"/>
<feature type="compositionally biased region" description="Polar residues" evidence="14">
    <location>
        <begin position="150"/>
        <end position="163"/>
    </location>
</feature>
<organism evidence="16 18">
    <name type="scientific">Ustilago bromivora</name>
    <dbReference type="NCBI Taxonomy" id="307758"/>
    <lineage>
        <taxon>Eukaryota</taxon>
        <taxon>Fungi</taxon>
        <taxon>Dikarya</taxon>
        <taxon>Basidiomycota</taxon>
        <taxon>Ustilaginomycotina</taxon>
        <taxon>Ustilaginomycetes</taxon>
        <taxon>Ustilaginales</taxon>
        <taxon>Ustilaginaceae</taxon>
        <taxon>Ustilago</taxon>
    </lineage>
</organism>
<keyword evidence="4" id="KW-0540">Nuclease</keyword>
<comment type="cofactor">
    <cofactor evidence="1">
        <name>Mg(2+)</name>
        <dbReference type="ChEBI" id="CHEBI:18420"/>
    </cofactor>
</comment>
<feature type="region of interest" description="Disordered" evidence="14">
    <location>
        <begin position="225"/>
        <end position="296"/>
    </location>
</feature>
<evidence type="ECO:0000313" key="19">
    <source>
        <dbReference type="Proteomes" id="UP000658997"/>
    </source>
</evidence>
<dbReference type="GO" id="GO:0008821">
    <property type="term" value="F:crossover junction DNA endonuclease activity"/>
    <property type="evidence" value="ECO:0007669"/>
    <property type="project" value="TreeGrafter"/>
</dbReference>
<feature type="region of interest" description="Disordered" evidence="14">
    <location>
        <begin position="634"/>
        <end position="673"/>
    </location>
</feature>
<dbReference type="GO" id="GO:0046872">
    <property type="term" value="F:metal ion binding"/>
    <property type="evidence" value="ECO:0007669"/>
    <property type="project" value="UniProtKB-KW"/>
</dbReference>
<dbReference type="Proteomes" id="UP000658997">
    <property type="component" value="Unassembled WGS sequence"/>
</dbReference>
<dbReference type="SMART" id="SM00891">
    <property type="entry name" value="ERCC4"/>
    <property type="match status" value="1"/>
</dbReference>
<dbReference type="GO" id="GO:0006302">
    <property type="term" value="P:double-strand break repair"/>
    <property type="evidence" value="ECO:0007669"/>
    <property type="project" value="TreeGrafter"/>
</dbReference>
<feature type="compositionally biased region" description="Polar residues" evidence="14">
    <location>
        <begin position="225"/>
        <end position="236"/>
    </location>
</feature>
<dbReference type="PANTHER" id="PTHR21077:SF5">
    <property type="entry name" value="CROSSOVER JUNCTION ENDONUCLEASE MMS4"/>
    <property type="match status" value="1"/>
</dbReference>
<feature type="compositionally biased region" description="Low complexity" evidence="14">
    <location>
        <begin position="54"/>
        <end position="64"/>
    </location>
</feature>
<evidence type="ECO:0000256" key="9">
    <source>
        <dbReference type="ARBA" id="ARBA00022842"/>
    </source>
</evidence>
<dbReference type="InterPro" id="IPR033310">
    <property type="entry name" value="Mms4/EME1/EME2"/>
</dbReference>
<comment type="subcellular location">
    <subcellularLocation>
        <location evidence="2">Nucleus</location>
    </subcellularLocation>
</comment>
<keyword evidence="8" id="KW-0378">Hydrolase</keyword>
<evidence type="ECO:0000256" key="1">
    <source>
        <dbReference type="ARBA" id="ARBA00001946"/>
    </source>
</evidence>
<feature type="compositionally biased region" description="Basic and acidic residues" evidence="14">
    <location>
        <begin position="16"/>
        <end position="27"/>
    </location>
</feature>
<evidence type="ECO:0000313" key="18">
    <source>
        <dbReference type="Proteomes" id="UP000179920"/>
    </source>
</evidence>
<dbReference type="Pfam" id="PF02732">
    <property type="entry name" value="ERCC4"/>
    <property type="match status" value="1"/>
</dbReference>
<name>A0A1K0G2R5_9BASI</name>
<dbReference type="Gene3D" id="3.40.50.10130">
    <property type="match status" value="1"/>
</dbReference>
<evidence type="ECO:0000256" key="4">
    <source>
        <dbReference type="ARBA" id="ARBA00022722"/>
    </source>
</evidence>
<accession>A0A1K0G2R5</accession>
<proteinExistence type="inferred from homology"/>
<evidence type="ECO:0000256" key="5">
    <source>
        <dbReference type="ARBA" id="ARBA00022723"/>
    </source>
</evidence>
<evidence type="ECO:0000313" key="17">
    <source>
        <dbReference type="EMBL" id="SYW75018.1"/>
    </source>
</evidence>
<dbReference type="InterPro" id="IPR042530">
    <property type="entry name" value="EME1/EME2_C"/>
</dbReference>
<feature type="compositionally biased region" description="Low complexity" evidence="14">
    <location>
        <begin position="268"/>
        <end position="290"/>
    </location>
</feature>
<evidence type="ECO:0000256" key="12">
    <source>
        <dbReference type="ARBA" id="ARBA00023242"/>
    </source>
</evidence>
<evidence type="ECO:0000256" key="10">
    <source>
        <dbReference type="ARBA" id="ARBA00023172"/>
    </source>
</evidence>
<feature type="compositionally biased region" description="Polar residues" evidence="14">
    <location>
        <begin position="120"/>
        <end position="130"/>
    </location>
</feature>
<dbReference type="GO" id="GO:0031297">
    <property type="term" value="P:replication fork processing"/>
    <property type="evidence" value="ECO:0007669"/>
    <property type="project" value="TreeGrafter"/>
</dbReference>
<evidence type="ECO:0000256" key="8">
    <source>
        <dbReference type="ARBA" id="ARBA00022801"/>
    </source>
</evidence>
<dbReference type="PANTHER" id="PTHR21077">
    <property type="entry name" value="EME1 PROTEIN"/>
    <property type="match status" value="1"/>
</dbReference>
<dbReference type="GO" id="GO:0000712">
    <property type="term" value="P:resolution of meiotic recombination intermediates"/>
    <property type="evidence" value="ECO:0007669"/>
    <property type="project" value="TreeGrafter"/>
</dbReference>
<evidence type="ECO:0000259" key="15">
    <source>
        <dbReference type="SMART" id="SM00891"/>
    </source>
</evidence>
<dbReference type="Proteomes" id="UP000179920">
    <property type="component" value="Chromosome V"/>
</dbReference>
<dbReference type="InterPro" id="IPR006166">
    <property type="entry name" value="ERCC4_domain"/>
</dbReference>
<evidence type="ECO:0000313" key="16">
    <source>
        <dbReference type="EMBL" id="SAM81712.1"/>
    </source>
</evidence>
<keyword evidence="19" id="KW-1185">Reference proteome</keyword>
<keyword evidence="10" id="KW-0233">DNA recombination</keyword>
<feature type="region of interest" description="Disordered" evidence="14">
    <location>
        <begin position="1"/>
        <end position="174"/>
    </location>
</feature>
<dbReference type="GO" id="GO:0005634">
    <property type="term" value="C:nucleus"/>
    <property type="evidence" value="ECO:0007669"/>
    <property type="project" value="UniProtKB-SubCell"/>
</dbReference>
<reference evidence="16" key="2">
    <citation type="submission" date="2016-04" db="EMBL/GenBank/DDBJ databases">
        <authorList>
            <person name="Evans L.H."/>
            <person name="Alamgir A."/>
            <person name="Owens N."/>
            <person name="Weber N.D."/>
            <person name="Virtaneva K."/>
            <person name="Barbian K."/>
            <person name="Babar A."/>
            <person name="Rosenke K."/>
        </authorList>
    </citation>
    <scope>NUCLEOTIDE SEQUENCE</scope>
    <source>
        <strain evidence="16">UB2112</strain>
    </source>
</reference>
<keyword evidence="9" id="KW-0460">Magnesium</keyword>
<keyword evidence="11" id="KW-0234">DNA repair</keyword>
<feature type="compositionally biased region" description="Basic and acidic residues" evidence="14">
    <location>
        <begin position="401"/>
        <end position="410"/>
    </location>
</feature>
<dbReference type="EMBL" id="ULHB01000004">
    <property type="protein sequence ID" value="SYW75018.1"/>
    <property type="molecule type" value="Genomic_DNA"/>
</dbReference>
<dbReference type="Pfam" id="PF21292">
    <property type="entry name" value="EME1-MUS81_C"/>
    <property type="match status" value="1"/>
</dbReference>
<keyword evidence="12" id="KW-0539">Nucleus</keyword>
<dbReference type="AlphaFoldDB" id="A0A1K0G2R5"/>
<reference evidence="17" key="3">
    <citation type="submission" date="2018-08" db="EMBL/GenBank/DDBJ databases">
        <authorList>
            <person name="Guldener U."/>
        </authorList>
    </citation>
    <scope>NUCLEOTIDE SEQUENCE</scope>
    <source>
        <strain evidence="17">UB2</strain>
    </source>
</reference>
<dbReference type="EMBL" id="LT558121">
    <property type="protein sequence ID" value="SAM81712.1"/>
    <property type="molecule type" value="Genomic_DNA"/>
</dbReference>
<evidence type="ECO:0000256" key="2">
    <source>
        <dbReference type="ARBA" id="ARBA00004123"/>
    </source>
</evidence>
<feature type="region of interest" description="Disordered" evidence="14">
    <location>
        <begin position="308"/>
        <end position="374"/>
    </location>
</feature>
<keyword evidence="5" id="KW-0479">Metal-binding</keyword>
<reference evidence="18" key="1">
    <citation type="submission" date="2016-04" db="EMBL/GenBank/DDBJ databases">
        <authorList>
            <person name="Guldener U."/>
            <person name="Guldener U."/>
        </authorList>
    </citation>
    <scope>NUCLEOTIDE SEQUENCE [LARGE SCALE GENOMIC DNA]</scope>
    <source>
        <strain evidence="18">UB2112</strain>
    </source>
</reference>
<comment type="similarity">
    <text evidence="3">Belongs to the EME1/MMS4 family.</text>
</comment>
<keyword evidence="6" id="KW-0255">Endonuclease</keyword>
<evidence type="ECO:0000256" key="11">
    <source>
        <dbReference type="ARBA" id="ARBA00023204"/>
    </source>
</evidence>
<sequence>MVGALWIHSGSDSDSDSEHRRTRRSQDVRTVAGSSRLEKVQSMRKSPRRGNAASSGSIIVLSSSQDIDRASKSSKQSTADKLHPSQISNPTPGQRMARLLADPSPDTSLPSFRDLLRSRSGATTSNTTEARNGVKSGAAPVSSRAGTLRRTASQPVSSSQEEGPSSFLPNIPTRRDIRKAAANVTATRIPEVIEIGSDSIVDPASEADPLPPLDSSPIRSQFSAREQLHFSSSQPVAYSPPKARNRPAGGGKGVVERRTARQSYRAESAPIVILSSSPPPAASLTLPRASQNGGRRDVVEDIPEEDMELPELPPSSFPDEVPLRSPSSPLRLERREVVDVSPSLKRRAAATSDVEGSKEASPAPAPKRSRPMGRTTSLLDALDNLYIPHDTTTAVSSKDVQTTDRTKDTSSKLPSKAAKAAAAAKQAHEQKAIEREAAKAHKLRLATEKKKFLEANRLRTSKSDTMRELIIDLDRTLFTPGQPLDKQEETVKARFEEEGAKVNMCAGLVEPPLLRFRRKCKADWDEGRRCWVPFEASRVKVRREGMVVLVMEAKEIIRIMSEAMEGDGGRGGEEGEEGLERWYGDLKRRLEVLNGDRGAEEQVFLICQGLVRYYSRLRANENRAYTARIRQQLAESDSTTATTANPADRADAVPKGARRKATSAPDPLASSSTVPPQAVVERALLTLKLMHRCYVIHASSLVDSIEWLHQLTSDLSLKPYKMLRDSHLSFAVDTGRNTTSSSASAIYMMMLQQIPRVTPAIAQSIATVYPSLQSLVTAYERCQGDEKQERGLLAGVQVQSNKDGTERRGNRMNLGKELSKRIREVVRGRNGDVVVSHSSKD</sequence>
<dbReference type="GO" id="GO:0031573">
    <property type="term" value="P:mitotic intra-S DNA damage checkpoint signaling"/>
    <property type="evidence" value="ECO:0007669"/>
    <property type="project" value="TreeGrafter"/>
</dbReference>
<keyword evidence="13" id="KW-0469">Meiosis</keyword>
<dbReference type="Gene3D" id="1.10.150.670">
    <property type="entry name" value="Crossover junction endonuclease EME1, DNA-binding domain"/>
    <property type="match status" value="1"/>
</dbReference>
<evidence type="ECO:0000256" key="7">
    <source>
        <dbReference type="ARBA" id="ARBA00022763"/>
    </source>
</evidence>
<keyword evidence="7" id="KW-0227">DNA damage</keyword>
<feature type="compositionally biased region" description="Polar residues" evidence="14">
    <location>
        <begin position="634"/>
        <end position="645"/>
    </location>
</feature>
<gene>
    <name evidence="17" type="ORF">UBRO2_00428</name>
    <name evidence="16" type="ORF">UBRO_03171</name>
</gene>